<feature type="region of interest" description="Disordered" evidence="1">
    <location>
        <begin position="92"/>
        <end position="181"/>
    </location>
</feature>
<gene>
    <name evidence="2" type="ORF">MAM1_0017d01563</name>
</gene>
<feature type="region of interest" description="Disordered" evidence="1">
    <location>
        <begin position="389"/>
        <end position="486"/>
    </location>
</feature>
<feature type="compositionally biased region" description="Low complexity" evidence="1">
    <location>
        <begin position="39"/>
        <end position="52"/>
    </location>
</feature>
<feature type="region of interest" description="Disordered" evidence="1">
    <location>
        <begin position="248"/>
        <end position="285"/>
    </location>
</feature>
<feature type="compositionally biased region" description="Polar residues" evidence="1">
    <location>
        <begin position="148"/>
        <end position="167"/>
    </location>
</feature>
<feature type="compositionally biased region" description="Polar residues" evidence="1">
    <location>
        <begin position="390"/>
        <end position="427"/>
    </location>
</feature>
<feature type="compositionally biased region" description="Low complexity" evidence="1">
    <location>
        <begin position="473"/>
        <end position="486"/>
    </location>
</feature>
<reference evidence="2" key="1">
    <citation type="submission" date="2014-09" db="EMBL/GenBank/DDBJ databases">
        <title>Draft genome sequence of an oleaginous Mucoromycotina fungus Mucor ambiguus NBRC6742.</title>
        <authorList>
            <person name="Takeda I."/>
            <person name="Yamane N."/>
            <person name="Morita T."/>
            <person name="Tamano K."/>
            <person name="Machida M."/>
            <person name="Baker S."/>
            <person name="Koike H."/>
        </authorList>
    </citation>
    <scope>NUCLEOTIDE SEQUENCE</scope>
    <source>
        <strain evidence="2">NBRC 6742</strain>
    </source>
</reference>
<dbReference type="OrthoDB" id="2240450at2759"/>
<organism evidence="2">
    <name type="scientific">Mucor ambiguus</name>
    <dbReference type="NCBI Taxonomy" id="91626"/>
    <lineage>
        <taxon>Eukaryota</taxon>
        <taxon>Fungi</taxon>
        <taxon>Fungi incertae sedis</taxon>
        <taxon>Mucoromycota</taxon>
        <taxon>Mucoromycotina</taxon>
        <taxon>Mucoromycetes</taxon>
        <taxon>Mucorales</taxon>
        <taxon>Mucorineae</taxon>
        <taxon>Mucoraceae</taxon>
        <taxon>Mucor</taxon>
    </lineage>
</organism>
<feature type="region of interest" description="Disordered" evidence="1">
    <location>
        <begin position="938"/>
        <end position="992"/>
    </location>
</feature>
<dbReference type="Proteomes" id="UP000053815">
    <property type="component" value="Unassembled WGS sequence"/>
</dbReference>
<keyword evidence="3" id="KW-1185">Reference proteome</keyword>
<feature type="compositionally biased region" description="Basic residues" evidence="1">
    <location>
        <begin position="973"/>
        <end position="992"/>
    </location>
</feature>
<evidence type="ECO:0000313" key="2">
    <source>
        <dbReference type="EMBL" id="GAN02123.1"/>
    </source>
</evidence>
<dbReference type="EMBL" id="DF836306">
    <property type="protein sequence ID" value="GAN02123.1"/>
    <property type="molecule type" value="Genomic_DNA"/>
</dbReference>
<proteinExistence type="predicted"/>
<sequence>MYPFLHNSTVSCYRSMEYYLFDGESTRVNNNVYIHESTTGASNASEEATATSRRSSTEGSIESIHLDYTNTAAHNWTAEELLAEEIKASARRHDEATFEPTKSQRFWSDSLPAEPDPFAFSDHPSDSSGNDDGGNEFRFPTTPGCPGNQKNSSNQGDTPGTSDTVADTNPPKPSLKVALPLDSGSSLNSDFSDMSFVPPTGSVSEKFPKFSQGNTPHLMLNVCPAVASPFNITDTPGPYIPVKPAGTSKPSGVSIASKPAPAPGSSKSITTAGEPATTAGTLKPVPITGFSKPNLTAVLSKPTVPDKPADVFKHSRTTQIASRSNALKPFEKKDSLLFDGHITPPEQPEFPRRPFSRADELARFATKKQSVNDFADQMGAFLKRIASGNLPKSNTTADSKEQTSTTGVKPPSSHNDTARLTQHLSEQASKRAPPKADTVSTTRAQRAELSPFEKLDKPNLAQQEPSNIKADAPLSLGPLSSSTKTGSSLTEVVANAPFMPRKKIQLKAAPTTVKLSFSRFKADLDDFPNDASNVAVPILLSQNQASCAPGSSTASSLPFSAFSTNNKRKVYPKSSLSSEPQFAYIPGSLRSPSANSTSQVKRAPVFTSSFQHLKGASGIHIASDVPARRNHGAPSENIKAAVDTISSTTPEVFGYGDSKISTLPSSLIGKQLSLNTDQALLEAGLALDQLHESYLATALDTDQPLNFDENFSTVIAATDVAQPLNPDSSPVALSMNSRVNAGSSGSLAAAFLASNLYGSRGGASHISERNGNVFESVELLAAGTIEPPVATTHDDKESYEETQLAVDLTSTSASSAAALSDQSSITSTDATRRYSLTIPKREALRVALMKTEKYAQNLAAGAYIPPPASGTPLYFSFSSSAGAAGAESSATSQQYAASSIGAGSGIDRLPILLADTEHTTSGQEADTNETVCNPLSYQPAEKVEAHPPEGLLQSLKNKTKEQMNQKTSQQGKAKIKNKGKGKSNKKKKRKRR</sequence>
<feature type="compositionally biased region" description="Low complexity" evidence="1">
    <location>
        <begin position="254"/>
        <end position="281"/>
    </location>
</feature>
<feature type="region of interest" description="Disordered" evidence="1">
    <location>
        <begin position="39"/>
        <end position="60"/>
    </location>
</feature>
<evidence type="ECO:0000313" key="3">
    <source>
        <dbReference type="Proteomes" id="UP000053815"/>
    </source>
</evidence>
<dbReference type="AlphaFoldDB" id="A0A0C9MJT1"/>
<accession>A0A0C9MJT1</accession>
<name>A0A0C9MJT1_9FUNG</name>
<evidence type="ECO:0000256" key="1">
    <source>
        <dbReference type="SAM" id="MobiDB-lite"/>
    </source>
</evidence>
<protein>
    <submittedName>
        <fullName evidence="2">Uncharacterized protein</fullName>
    </submittedName>
</protein>